<evidence type="ECO:0000256" key="1">
    <source>
        <dbReference type="SAM" id="MobiDB-lite"/>
    </source>
</evidence>
<protein>
    <recommendedName>
        <fullName evidence="4">SprT-like domain-containing protein</fullName>
    </recommendedName>
</protein>
<dbReference type="OrthoDB" id="5236983at2759"/>
<sequence>MENTARKATAMNGLKKMFSKRKDRTDSEPSPVEEDYEPPACSYECAPDCRKIYQYQELSIEKVLPPKHPRIFDAWKEAISSSPRPLEKFSYCPLEFRSFLTIPHSTYKFTAEQEPLLSSAVPEVNTTTELSDLLMAWTDLFDAWFFGGALSDTDLVIEKSNISEIGLGWYENPRNTIHIKLLDRVRDREPGFTGSQEHLFIGVLLHEMVHAFVYLYSCPKYCCNVCFNPPLGGRGKLGHGLVWADSLTLVSEVLRRKVNWPVFVNIPRSVAHSMCIEDCQPNKAQLESWGMDVDKWGRVENWSHLCEFRREFYERARHPGKR</sequence>
<gene>
    <name evidence="2" type="ORF">HYALB_00013538</name>
</gene>
<dbReference type="EMBL" id="CAJVRM010000324">
    <property type="protein sequence ID" value="CAG8979610.1"/>
    <property type="molecule type" value="Genomic_DNA"/>
</dbReference>
<comment type="caution">
    <text evidence="2">The sequence shown here is derived from an EMBL/GenBank/DDBJ whole genome shotgun (WGS) entry which is preliminary data.</text>
</comment>
<accession>A0A9N9LQS5</accession>
<dbReference type="Proteomes" id="UP000701801">
    <property type="component" value="Unassembled WGS sequence"/>
</dbReference>
<reference evidence="2" key="1">
    <citation type="submission" date="2021-07" db="EMBL/GenBank/DDBJ databases">
        <authorList>
            <person name="Durling M."/>
        </authorList>
    </citation>
    <scope>NUCLEOTIDE SEQUENCE</scope>
</reference>
<name>A0A9N9LQS5_9HELO</name>
<organism evidence="2 3">
    <name type="scientific">Hymenoscyphus albidus</name>
    <dbReference type="NCBI Taxonomy" id="595503"/>
    <lineage>
        <taxon>Eukaryota</taxon>
        <taxon>Fungi</taxon>
        <taxon>Dikarya</taxon>
        <taxon>Ascomycota</taxon>
        <taxon>Pezizomycotina</taxon>
        <taxon>Leotiomycetes</taxon>
        <taxon>Helotiales</taxon>
        <taxon>Helotiaceae</taxon>
        <taxon>Hymenoscyphus</taxon>
    </lineage>
</organism>
<evidence type="ECO:0000313" key="2">
    <source>
        <dbReference type="EMBL" id="CAG8979610.1"/>
    </source>
</evidence>
<dbReference type="AlphaFoldDB" id="A0A9N9LQS5"/>
<evidence type="ECO:0008006" key="4">
    <source>
        <dbReference type="Google" id="ProtNLM"/>
    </source>
</evidence>
<feature type="region of interest" description="Disordered" evidence="1">
    <location>
        <begin position="1"/>
        <end position="39"/>
    </location>
</feature>
<keyword evidence="3" id="KW-1185">Reference proteome</keyword>
<evidence type="ECO:0000313" key="3">
    <source>
        <dbReference type="Proteomes" id="UP000701801"/>
    </source>
</evidence>
<proteinExistence type="predicted"/>